<feature type="compositionally biased region" description="Low complexity" evidence="1">
    <location>
        <begin position="398"/>
        <end position="425"/>
    </location>
</feature>
<feature type="compositionally biased region" description="Polar residues" evidence="1">
    <location>
        <begin position="448"/>
        <end position="461"/>
    </location>
</feature>
<name>A0AA39YFJ7_9PEZI</name>
<organism evidence="2 3">
    <name type="scientific">Cercophora newfieldiana</name>
    <dbReference type="NCBI Taxonomy" id="92897"/>
    <lineage>
        <taxon>Eukaryota</taxon>
        <taxon>Fungi</taxon>
        <taxon>Dikarya</taxon>
        <taxon>Ascomycota</taxon>
        <taxon>Pezizomycotina</taxon>
        <taxon>Sordariomycetes</taxon>
        <taxon>Sordariomycetidae</taxon>
        <taxon>Sordariales</taxon>
        <taxon>Lasiosphaeriaceae</taxon>
        <taxon>Cercophora</taxon>
    </lineage>
</organism>
<protein>
    <submittedName>
        <fullName evidence="2">Uncharacterized protein</fullName>
    </submittedName>
</protein>
<accession>A0AA39YFJ7</accession>
<feature type="region of interest" description="Disordered" evidence="1">
    <location>
        <begin position="113"/>
        <end position="169"/>
    </location>
</feature>
<proteinExistence type="predicted"/>
<dbReference type="AlphaFoldDB" id="A0AA39YFJ7"/>
<keyword evidence="3" id="KW-1185">Reference proteome</keyword>
<feature type="compositionally biased region" description="Polar residues" evidence="1">
    <location>
        <begin position="300"/>
        <end position="321"/>
    </location>
</feature>
<gene>
    <name evidence="2" type="ORF">B0T16DRAFT_387102</name>
</gene>
<comment type="caution">
    <text evidence="2">The sequence shown here is derived from an EMBL/GenBank/DDBJ whole genome shotgun (WGS) entry which is preliminary data.</text>
</comment>
<feature type="region of interest" description="Disordered" evidence="1">
    <location>
        <begin position="369"/>
        <end position="467"/>
    </location>
</feature>
<dbReference type="EMBL" id="JAULSV010000002">
    <property type="protein sequence ID" value="KAK0651722.1"/>
    <property type="molecule type" value="Genomic_DNA"/>
</dbReference>
<evidence type="ECO:0000256" key="1">
    <source>
        <dbReference type="SAM" id="MobiDB-lite"/>
    </source>
</evidence>
<dbReference type="Proteomes" id="UP001174936">
    <property type="component" value="Unassembled WGS sequence"/>
</dbReference>
<evidence type="ECO:0000313" key="3">
    <source>
        <dbReference type="Proteomes" id="UP001174936"/>
    </source>
</evidence>
<feature type="compositionally biased region" description="Polar residues" evidence="1">
    <location>
        <begin position="426"/>
        <end position="435"/>
    </location>
</feature>
<sequence>MGGKLWNEEEELVLWTIIIPLSPRRLPPDQATEALSWEDCAILMRDTMRQRRIARGEPEQPDRRNYTYLGLFEHLYQNAVKVGTSRYARKYAAEYRARAAELGIDLTVNGFKPPGSNARLSARTTRRKRVSAATKKREAAGNRAESADSQATVDAPENSSAPVVPTPGWFSSPVARPPTSDGNAYITGPANGYIPAPINANAYSSAPGNGYSAPVTAHPSGSFAGHPPGSGTLYTPYHSAPPGNQYAAHPGDAYSSAPGNAYAPYYPGNAYGFAPAGRGHGSDWASTADQPAARLPGPGTLQQPANMGSSDTPGSDQQTRTTPEERSASESLLSMRQQDFAPGFLARRVAAVATAERAPTLGLEQWRGVRGHPVSNDRGGSSGSRPCHLHFSGLPSVPSLASQRQSPQPAPAAPMVAALSSSSPARTTESGTTASLPADSSAPGATARSGSESPLFVSQGSFDGEGN</sequence>
<feature type="compositionally biased region" description="Polar residues" evidence="1">
    <location>
        <begin position="147"/>
        <end position="161"/>
    </location>
</feature>
<evidence type="ECO:0000313" key="2">
    <source>
        <dbReference type="EMBL" id="KAK0651722.1"/>
    </source>
</evidence>
<reference evidence="2" key="1">
    <citation type="submission" date="2023-06" db="EMBL/GenBank/DDBJ databases">
        <title>Genome-scale phylogeny and comparative genomics of the fungal order Sordariales.</title>
        <authorList>
            <consortium name="Lawrence Berkeley National Laboratory"/>
            <person name="Hensen N."/>
            <person name="Bonometti L."/>
            <person name="Westerberg I."/>
            <person name="Brannstrom I.O."/>
            <person name="Guillou S."/>
            <person name="Cros-Aarteil S."/>
            <person name="Calhoun S."/>
            <person name="Haridas S."/>
            <person name="Kuo A."/>
            <person name="Mondo S."/>
            <person name="Pangilinan J."/>
            <person name="Riley R."/>
            <person name="Labutti K."/>
            <person name="Andreopoulos B."/>
            <person name="Lipzen A."/>
            <person name="Chen C."/>
            <person name="Yanf M."/>
            <person name="Daum C."/>
            <person name="Ng V."/>
            <person name="Clum A."/>
            <person name="Steindorff A."/>
            <person name="Ohm R."/>
            <person name="Martin F."/>
            <person name="Silar P."/>
            <person name="Natvig D."/>
            <person name="Lalanne C."/>
            <person name="Gautier V."/>
            <person name="Ament-Velasquez S.L."/>
            <person name="Kruys A."/>
            <person name="Hutchinson M.I."/>
            <person name="Powell A.J."/>
            <person name="Barry K."/>
            <person name="Miller A.N."/>
            <person name="Grigoriev I.V."/>
            <person name="Debuchy R."/>
            <person name="Gladieux P."/>
            <person name="Thoren M.H."/>
            <person name="Johannesson H."/>
        </authorList>
    </citation>
    <scope>NUCLEOTIDE SEQUENCE</scope>
    <source>
        <strain evidence="2">SMH2532-1</strain>
    </source>
</reference>
<feature type="region of interest" description="Disordered" evidence="1">
    <location>
        <begin position="279"/>
        <end position="332"/>
    </location>
</feature>